<evidence type="ECO:0000313" key="2">
    <source>
        <dbReference type="Proteomes" id="UP001138500"/>
    </source>
</evidence>
<organism evidence="1 2">
    <name type="scientific">Teratosphaeria destructans</name>
    <dbReference type="NCBI Taxonomy" id="418781"/>
    <lineage>
        <taxon>Eukaryota</taxon>
        <taxon>Fungi</taxon>
        <taxon>Dikarya</taxon>
        <taxon>Ascomycota</taxon>
        <taxon>Pezizomycotina</taxon>
        <taxon>Dothideomycetes</taxon>
        <taxon>Dothideomycetidae</taxon>
        <taxon>Mycosphaerellales</taxon>
        <taxon>Teratosphaeriaceae</taxon>
        <taxon>Teratosphaeria</taxon>
    </lineage>
</organism>
<gene>
    <name evidence="1" type="ORF">Tdes44962_MAKER04521</name>
</gene>
<dbReference type="Proteomes" id="UP001138500">
    <property type="component" value="Unassembled WGS sequence"/>
</dbReference>
<evidence type="ECO:0000313" key="1">
    <source>
        <dbReference type="EMBL" id="KAH9823669.1"/>
    </source>
</evidence>
<accession>A0A9W7SMB7</accession>
<dbReference type="EMBL" id="RIBY02002178">
    <property type="protein sequence ID" value="KAH9823669.1"/>
    <property type="molecule type" value="Genomic_DNA"/>
</dbReference>
<reference evidence="1 2" key="1">
    <citation type="journal article" date="2018" name="IMA Fungus">
        <title>IMA Genome-F 10: Nine draft genome sequences of Claviceps purpurea s.lat., including C. arundinis, C. humidiphila, and C. cf. spartinae, pseudomolecules for the pitch canker pathogen Fusarium circinatum, draft genome of Davidsoniella eucalypti, Grosmannia galeiformis, Quambalaria eucalypti, and Teratosphaeria destructans.</title>
        <authorList>
            <person name="Wingfield B.D."/>
            <person name="Liu M."/>
            <person name="Nguyen H.D."/>
            <person name="Lane F.A."/>
            <person name="Morgan S.W."/>
            <person name="De Vos L."/>
            <person name="Wilken P.M."/>
            <person name="Duong T.A."/>
            <person name="Aylward J."/>
            <person name="Coetzee M.P."/>
            <person name="Dadej K."/>
            <person name="De Beer Z.W."/>
            <person name="Findlay W."/>
            <person name="Havenga M."/>
            <person name="Kolarik M."/>
            <person name="Menzies J.G."/>
            <person name="Naidoo K."/>
            <person name="Pochopski O."/>
            <person name="Shoukouhi P."/>
            <person name="Santana Q.C."/>
            <person name="Seifert K.A."/>
            <person name="Soal N."/>
            <person name="Steenkamp E.T."/>
            <person name="Tatham C.T."/>
            <person name="van der Nest M.A."/>
            <person name="Wingfield M.J."/>
        </authorList>
    </citation>
    <scope>NUCLEOTIDE SEQUENCE [LARGE SCALE GENOMIC DNA]</scope>
    <source>
        <strain evidence="1">CMW44962</strain>
    </source>
</reference>
<proteinExistence type="predicted"/>
<comment type="caution">
    <text evidence="1">The sequence shown here is derived from an EMBL/GenBank/DDBJ whole genome shotgun (WGS) entry which is preliminary data.</text>
</comment>
<keyword evidence="2" id="KW-1185">Reference proteome</keyword>
<sequence>MPKASLDFTEERAYLHGPFHDRPSRTAAPAQALQATCSFIRASATVKASDLSAWDFVSEHDASVRCMASLTLNGYPQPTIGIVDGAICDRPAVSAPRR</sequence>
<reference evidence="1 2" key="2">
    <citation type="journal article" date="2021" name="Curr. Genet.">
        <title>Genetic response to nitrogen starvation in the aggressive Eucalyptus foliar pathogen Teratosphaeria destructans.</title>
        <authorList>
            <person name="Havenga M."/>
            <person name="Wingfield B.D."/>
            <person name="Wingfield M.J."/>
            <person name="Dreyer L.L."/>
            <person name="Roets F."/>
            <person name="Aylward J."/>
        </authorList>
    </citation>
    <scope>NUCLEOTIDE SEQUENCE [LARGE SCALE GENOMIC DNA]</scope>
    <source>
        <strain evidence="1">CMW44962</strain>
    </source>
</reference>
<dbReference type="AlphaFoldDB" id="A0A9W7SMB7"/>
<protein>
    <submittedName>
        <fullName evidence="1">Uncharacterized protein</fullName>
    </submittedName>
</protein>
<name>A0A9W7SMB7_9PEZI</name>